<dbReference type="GO" id="GO:0004740">
    <property type="term" value="F:pyruvate dehydrogenase (acetyl-transferring) kinase activity"/>
    <property type="evidence" value="ECO:0007669"/>
    <property type="project" value="UniProtKB-EC"/>
</dbReference>
<evidence type="ECO:0000259" key="13">
    <source>
        <dbReference type="PROSITE" id="PS50109"/>
    </source>
</evidence>
<accession>A0A8T0G1I2</accession>
<dbReference type="InterPro" id="IPR039028">
    <property type="entry name" value="BCKD/PDK"/>
</dbReference>
<dbReference type="InterPro" id="IPR036784">
    <property type="entry name" value="AK/P_DHK_N_sf"/>
</dbReference>
<evidence type="ECO:0000256" key="5">
    <source>
        <dbReference type="ARBA" id="ARBA00022777"/>
    </source>
</evidence>
<comment type="catalytic activity">
    <reaction evidence="10">
        <text>L-seryl-[pyruvate dehydrogenase E1 alpha subunit] + ATP = O-phospho-L-seryl-[pyruvate dehydrogenase E1 alpha subunit] + ADP + H(+)</text>
        <dbReference type="Rhea" id="RHEA:23052"/>
        <dbReference type="Rhea" id="RHEA-COMP:13689"/>
        <dbReference type="Rhea" id="RHEA-COMP:13690"/>
        <dbReference type="ChEBI" id="CHEBI:15378"/>
        <dbReference type="ChEBI" id="CHEBI:29999"/>
        <dbReference type="ChEBI" id="CHEBI:30616"/>
        <dbReference type="ChEBI" id="CHEBI:83421"/>
        <dbReference type="ChEBI" id="CHEBI:456216"/>
        <dbReference type="EC" id="2.7.11.2"/>
    </reaction>
</comment>
<feature type="compositionally biased region" description="Gly residues" evidence="12">
    <location>
        <begin position="227"/>
        <end position="248"/>
    </location>
</feature>
<feature type="region of interest" description="Disordered" evidence="12">
    <location>
        <begin position="129"/>
        <end position="287"/>
    </location>
</feature>
<feature type="domain" description="Histidine kinase" evidence="13">
    <location>
        <begin position="536"/>
        <end position="659"/>
    </location>
</feature>
<keyword evidence="5 11" id="KW-0418">Kinase</keyword>
<dbReference type="Gene3D" id="1.20.80.10">
    <property type="match status" value="1"/>
</dbReference>
<name>A0A8T0G1I2_ARGBR</name>
<dbReference type="Gene3D" id="1.20.140.20">
    <property type="entry name" value="Alpha-ketoacid/pyruvate dehydrogenase kinase, N-terminal domain"/>
    <property type="match status" value="1"/>
</dbReference>
<keyword evidence="16" id="KW-1185">Reference proteome</keyword>
<dbReference type="Gene3D" id="3.30.565.10">
    <property type="entry name" value="Histidine kinase-like ATPase, C-terminal domain"/>
    <property type="match status" value="1"/>
</dbReference>
<feature type="compositionally biased region" description="Acidic residues" evidence="12">
    <location>
        <begin position="182"/>
        <end position="201"/>
    </location>
</feature>
<dbReference type="InterPro" id="IPR000582">
    <property type="entry name" value="Acyl-CoA-binding_protein"/>
</dbReference>
<evidence type="ECO:0000256" key="9">
    <source>
        <dbReference type="ARBA" id="ARBA00023128"/>
    </source>
</evidence>
<dbReference type="PANTHER" id="PTHR11947">
    <property type="entry name" value="PYRUVATE DEHYDROGENASE KINASE"/>
    <property type="match status" value="1"/>
</dbReference>
<gene>
    <name evidence="15" type="ORF">HNY73_001098</name>
</gene>
<evidence type="ECO:0000256" key="3">
    <source>
        <dbReference type="ARBA" id="ARBA00022679"/>
    </source>
</evidence>
<dbReference type="InterPro" id="IPR022408">
    <property type="entry name" value="Acyl-CoA-binding_prot_CS"/>
</dbReference>
<evidence type="ECO:0000313" key="16">
    <source>
        <dbReference type="Proteomes" id="UP000807504"/>
    </source>
</evidence>
<dbReference type="SUPFAM" id="SSF55874">
    <property type="entry name" value="ATPase domain of HSP90 chaperone/DNA topoisomerase II/histidine kinase"/>
    <property type="match status" value="1"/>
</dbReference>
<proteinExistence type="inferred from homology"/>
<evidence type="ECO:0000256" key="2">
    <source>
        <dbReference type="ARBA" id="ARBA00006155"/>
    </source>
</evidence>
<dbReference type="GO" id="GO:0010906">
    <property type="term" value="P:regulation of glucose metabolic process"/>
    <property type="evidence" value="ECO:0007669"/>
    <property type="project" value="TreeGrafter"/>
</dbReference>
<evidence type="ECO:0000313" key="15">
    <source>
        <dbReference type="EMBL" id="KAF8796756.1"/>
    </source>
</evidence>
<dbReference type="Pfam" id="PF10436">
    <property type="entry name" value="BCDHK_Adom3"/>
    <property type="match status" value="1"/>
</dbReference>
<feature type="compositionally biased region" description="Polar residues" evidence="12">
    <location>
        <begin position="172"/>
        <end position="181"/>
    </location>
</feature>
<evidence type="ECO:0000256" key="10">
    <source>
        <dbReference type="ARBA" id="ARBA00048201"/>
    </source>
</evidence>
<reference evidence="15" key="2">
    <citation type="submission" date="2020-06" db="EMBL/GenBank/DDBJ databases">
        <authorList>
            <person name="Sheffer M."/>
        </authorList>
    </citation>
    <scope>NUCLEOTIDE SEQUENCE</scope>
</reference>
<comment type="caution">
    <text evidence="15">The sequence shown here is derived from an EMBL/GenBank/DDBJ whole genome shotgun (WGS) entry which is preliminary data.</text>
</comment>
<sequence length="710" mass="79843">MASVEEKFKAAVEIIKGLPKSGSIQPSNDTKLKFYSYFKQATEGPCELPKPGFWDVVNRAKWDAWSKLGNMSKEEAMQNYVQEFVGVLQKYSLDDIDDPSEIYNYSNLMGPYIEYAPKQVQETYKQMNGKLPLNNNSEDHMEANHSSDYANSSNDYKPEISNDSGIYRTPVNGHNLNGNNDSDSDEFSDTLDRVNEDDEQEVPLSHVNSESENNPLTNKGPNIVTTRGGGDHSVGGKEGGSPAGGPSGSRGDRIARQPRSSDYPLPSGSSNRLLGGAGGSRRGGDEIKENKFSKMRTSMKIFKDFSKMLDFYSQFNPSPLSIKQFLDFGRSACERTSFIFLRKELPVRLANIMKEIQLLPENLLRMPSVNLVQSWYQKSFEEILVYESVDTSDPKILETFCERLIKIHNRHNDVVPTMAQGVIELKQSCQLDQQTEHSIQYFLDRFYMSRISIRMLINQHTSLFGTNLNGHPRHIGCIDPNCSVTAVLKDAYENARFLCDQYYMISPDLEITEHNACKCNVSGPDPGSHISVVYVPSHLYHMLFELFKNAMRAVVEHYDSDTDNLPPIHVIVALGKEDLTIKMSDRGGGIPRSLIDTLFQYMYSTAPTPSPSTESTPLAGYGYGLPLSRLYARYFQGDLIVTSAEGYGTDAIIYLKALSDEANELLPVFNKTSSRHYRATVGTHDWSTQNQTMGMRQFTTFNDKRRISAS</sequence>
<evidence type="ECO:0000256" key="1">
    <source>
        <dbReference type="ARBA" id="ARBA00004305"/>
    </source>
</evidence>
<dbReference type="InterPro" id="IPR036890">
    <property type="entry name" value="HATPase_C_sf"/>
</dbReference>
<organism evidence="15 16">
    <name type="scientific">Argiope bruennichi</name>
    <name type="common">Wasp spider</name>
    <name type="synonym">Aranea bruennichi</name>
    <dbReference type="NCBI Taxonomy" id="94029"/>
    <lineage>
        <taxon>Eukaryota</taxon>
        <taxon>Metazoa</taxon>
        <taxon>Ecdysozoa</taxon>
        <taxon>Arthropoda</taxon>
        <taxon>Chelicerata</taxon>
        <taxon>Arachnida</taxon>
        <taxon>Araneae</taxon>
        <taxon>Araneomorphae</taxon>
        <taxon>Entelegynae</taxon>
        <taxon>Araneoidea</taxon>
        <taxon>Araneidae</taxon>
        <taxon>Argiope</taxon>
    </lineage>
</organism>
<feature type="domain" description="ACB" evidence="14">
    <location>
        <begin position="4"/>
        <end position="93"/>
    </location>
</feature>
<dbReference type="PRINTS" id="PR00689">
    <property type="entry name" value="ACOABINDINGP"/>
</dbReference>
<dbReference type="FunFam" id="1.20.80.10:FF:000010">
    <property type="entry name" value="Acyl-CoA-binding domain-containing protein 5"/>
    <property type="match status" value="1"/>
</dbReference>
<dbReference type="InterPro" id="IPR035984">
    <property type="entry name" value="Acyl-CoA-binding_sf"/>
</dbReference>
<dbReference type="GO" id="GO:0019915">
    <property type="term" value="P:lipid storage"/>
    <property type="evidence" value="ECO:0007669"/>
    <property type="project" value="UniProtKB-ARBA"/>
</dbReference>
<reference evidence="15" key="1">
    <citation type="journal article" date="2020" name="bioRxiv">
        <title>Chromosome-level reference genome of the European wasp spider Argiope bruennichi: a resource for studies on range expansion and evolutionary adaptation.</title>
        <authorList>
            <person name="Sheffer M.M."/>
            <person name="Hoppe A."/>
            <person name="Krehenwinkel H."/>
            <person name="Uhl G."/>
            <person name="Kuss A.W."/>
            <person name="Jensen L."/>
            <person name="Jensen C."/>
            <person name="Gillespie R.G."/>
            <person name="Hoff K.J."/>
            <person name="Prost S."/>
        </authorList>
    </citation>
    <scope>NUCLEOTIDE SEQUENCE</scope>
</reference>
<dbReference type="InterPro" id="IPR014352">
    <property type="entry name" value="FERM/acyl-CoA-bd_prot_sf"/>
</dbReference>
<dbReference type="FunFam" id="3.30.565.10:FF:000007">
    <property type="entry name" value="Mitochondrial pyruvate dehydrogenase kinase isoform 2"/>
    <property type="match status" value="1"/>
</dbReference>
<dbReference type="InterPro" id="IPR018955">
    <property type="entry name" value="BCDHK/PDK_N"/>
</dbReference>
<dbReference type="Proteomes" id="UP000807504">
    <property type="component" value="Unassembled WGS sequence"/>
</dbReference>
<dbReference type="GO" id="GO:0000062">
    <property type="term" value="F:fatty-acyl-CoA binding"/>
    <property type="evidence" value="ECO:0007669"/>
    <property type="project" value="InterPro"/>
</dbReference>
<dbReference type="Pfam" id="PF00887">
    <property type="entry name" value="ACBP"/>
    <property type="match status" value="1"/>
</dbReference>
<dbReference type="PROSITE" id="PS50109">
    <property type="entry name" value="HIS_KIN"/>
    <property type="match status" value="1"/>
</dbReference>
<dbReference type="CDD" id="cd16929">
    <property type="entry name" value="HATPase_PDK-like"/>
    <property type="match status" value="1"/>
</dbReference>
<keyword evidence="6 11" id="KW-0067">ATP-binding</keyword>
<evidence type="ECO:0000256" key="11">
    <source>
        <dbReference type="RuleBase" id="RU366032"/>
    </source>
</evidence>
<dbReference type="GO" id="GO:0005759">
    <property type="term" value="C:mitochondrial matrix"/>
    <property type="evidence" value="ECO:0007669"/>
    <property type="project" value="UniProtKB-SubCell"/>
</dbReference>
<dbReference type="PROSITE" id="PS51228">
    <property type="entry name" value="ACB_2"/>
    <property type="match status" value="1"/>
</dbReference>
<evidence type="ECO:0000256" key="6">
    <source>
        <dbReference type="ARBA" id="ARBA00022840"/>
    </source>
</evidence>
<protein>
    <recommendedName>
        <fullName evidence="11">Protein-serine/threonine kinase</fullName>
        <ecNumber evidence="11">2.7.11.-</ecNumber>
    </recommendedName>
</protein>
<evidence type="ECO:0000256" key="8">
    <source>
        <dbReference type="ARBA" id="ARBA00023121"/>
    </source>
</evidence>
<comment type="subcellular location">
    <subcellularLocation>
        <location evidence="1 11">Mitochondrion matrix</location>
    </subcellularLocation>
</comment>
<dbReference type="CDD" id="cd00435">
    <property type="entry name" value="ACBP"/>
    <property type="match status" value="1"/>
</dbReference>
<keyword evidence="3 11" id="KW-0808">Transferase</keyword>
<dbReference type="EC" id="2.7.11.-" evidence="11"/>
<dbReference type="InterPro" id="IPR003594">
    <property type="entry name" value="HATPase_dom"/>
</dbReference>
<keyword evidence="7" id="KW-0809">Transit peptide</keyword>
<dbReference type="GO" id="GO:0005524">
    <property type="term" value="F:ATP binding"/>
    <property type="evidence" value="ECO:0007669"/>
    <property type="project" value="UniProtKB-UniRule"/>
</dbReference>
<evidence type="ECO:0000256" key="4">
    <source>
        <dbReference type="ARBA" id="ARBA00022741"/>
    </source>
</evidence>
<evidence type="ECO:0000256" key="12">
    <source>
        <dbReference type="SAM" id="MobiDB-lite"/>
    </source>
</evidence>
<evidence type="ECO:0000256" key="7">
    <source>
        <dbReference type="ARBA" id="ARBA00022946"/>
    </source>
</evidence>
<dbReference type="SUPFAM" id="SSF69012">
    <property type="entry name" value="alpha-ketoacid dehydrogenase kinase, N-terminal domain"/>
    <property type="match status" value="1"/>
</dbReference>
<dbReference type="SMART" id="SM00387">
    <property type="entry name" value="HATPase_c"/>
    <property type="match status" value="1"/>
</dbReference>
<keyword evidence="9 11" id="KW-0496">Mitochondrion</keyword>
<keyword evidence="8" id="KW-0446">Lipid-binding</keyword>
<feature type="compositionally biased region" description="Polar residues" evidence="12">
    <location>
        <begin position="146"/>
        <end position="155"/>
    </location>
</feature>
<dbReference type="PANTHER" id="PTHR11947:SF3">
    <property type="entry name" value="[PYRUVATE DEHYDROGENASE (ACETYL-TRANSFERRING)] KINASE, MITOCHONDRIAL"/>
    <property type="match status" value="1"/>
</dbReference>
<dbReference type="EMBL" id="JABXBU010000001">
    <property type="protein sequence ID" value="KAF8796756.1"/>
    <property type="molecule type" value="Genomic_DNA"/>
</dbReference>
<feature type="compositionally biased region" description="Polar residues" evidence="12">
    <location>
        <begin position="206"/>
        <end position="225"/>
    </location>
</feature>
<dbReference type="InterPro" id="IPR005467">
    <property type="entry name" value="His_kinase_dom"/>
</dbReference>
<keyword evidence="4 11" id="KW-0547">Nucleotide-binding</keyword>
<comment type="similarity">
    <text evidence="2 11">Belongs to the PDK/BCKDK protein kinase family.</text>
</comment>
<dbReference type="AlphaFoldDB" id="A0A8T0G1I2"/>
<evidence type="ECO:0000259" key="14">
    <source>
        <dbReference type="PROSITE" id="PS51228"/>
    </source>
</evidence>
<dbReference type="PROSITE" id="PS00880">
    <property type="entry name" value="ACB_1"/>
    <property type="match status" value="1"/>
</dbReference>
<dbReference type="Pfam" id="PF02518">
    <property type="entry name" value="HATPase_c"/>
    <property type="match status" value="1"/>
</dbReference>
<dbReference type="SUPFAM" id="SSF47027">
    <property type="entry name" value="Acyl-CoA binding protein"/>
    <property type="match status" value="1"/>
</dbReference>